<dbReference type="RefSeq" id="WP_113964075.1">
    <property type="nucleotide sequence ID" value="NZ_UEGW01000001.1"/>
</dbReference>
<accession>A0A375Z1G5</accession>
<proteinExistence type="predicted"/>
<dbReference type="EMBL" id="UEGW01000001">
    <property type="protein sequence ID" value="SRX94825.1"/>
    <property type="molecule type" value="Genomic_DNA"/>
</dbReference>
<reference evidence="1 2" key="1">
    <citation type="submission" date="2018-05" db="EMBL/GenBank/DDBJ databases">
        <authorList>
            <consortium name="IHU Genomes"/>
        </authorList>
    </citation>
    <scope>NUCLEOTIDE SEQUENCE [LARGE SCALE GENOMIC DNA]</scope>
    <source>
        <strain evidence="1 2">P7336</strain>
    </source>
</reference>
<dbReference type="AlphaFoldDB" id="A0A375Z1G5"/>
<dbReference type="Proteomes" id="UP000252015">
    <property type="component" value="Unassembled WGS sequence"/>
</dbReference>
<evidence type="ECO:0000313" key="2">
    <source>
        <dbReference type="Proteomes" id="UP000252015"/>
    </source>
</evidence>
<sequence>MTKKVVVAVVVLGFLGLLALPVKELCGGQGKVCATAPDDDGYIHYYYEKQPLLTPLIYAITGRSVPLVYSRGIELHKIR</sequence>
<protein>
    <submittedName>
        <fullName evidence="1">Uncharacterized protein</fullName>
    </submittedName>
</protein>
<organism evidence="1 2">
    <name type="scientific">Mycobacterium shimoidei</name>
    <dbReference type="NCBI Taxonomy" id="29313"/>
    <lineage>
        <taxon>Bacteria</taxon>
        <taxon>Bacillati</taxon>
        <taxon>Actinomycetota</taxon>
        <taxon>Actinomycetes</taxon>
        <taxon>Mycobacteriales</taxon>
        <taxon>Mycobacteriaceae</taxon>
        <taxon>Mycobacterium</taxon>
    </lineage>
</organism>
<keyword evidence="2" id="KW-1185">Reference proteome</keyword>
<gene>
    <name evidence="1" type="ORF">MSP7336_03088</name>
</gene>
<name>A0A375Z1G5_MYCSH</name>
<evidence type="ECO:0000313" key="1">
    <source>
        <dbReference type="EMBL" id="SRX94825.1"/>
    </source>
</evidence>